<gene>
    <name evidence="3" type="ORF">FVW20_19300</name>
</gene>
<feature type="domain" description="PBP" evidence="2">
    <location>
        <begin position="27"/>
        <end position="250"/>
    </location>
</feature>
<organism evidence="3 4">
    <name type="scientific">Nitratidesulfovibrio oxamicus</name>
    <dbReference type="NCBI Taxonomy" id="32016"/>
    <lineage>
        <taxon>Bacteria</taxon>
        <taxon>Pseudomonadati</taxon>
        <taxon>Thermodesulfobacteriota</taxon>
        <taxon>Desulfovibrionia</taxon>
        <taxon>Desulfovibrionales</taxon>
        <taxon>Desulfovibrionaceae</taxon>
        <taxon>Nitratidesulfovibrio</taxon>
    </lineage>
</organism>
<feature type="chain" id="PRO_5046501816" evidence="1">
    <location>
        <begin position="22"/>
        <end position="273"/>
    </location>
</feature>
<feature type="signal peptide" evidence="1">
    <location>
        <begin position="1"/>
        <end position="21"/>
    </location>
</feature>
<dbReference type="Gene3D" id="3.40.190.10">
    <property type="entry name" value="Periplasmic binding protein-like II"/>
    <property type="match status" value="2"/>
</dbReference>
<dbReference type="Proteomes" id="UP001194469">
    <property type="component" value="Unassembled WGS sequence"/>
</dbReference>
<comment type="caution">
    <text evidence="3">The sequence shown here is derived from an EMBL/GenBank/DDBJ whole genome shotgun (WGS) entry which is preliminary data.</text>
</comment>
<dbReference type="InterPro" id="IPR024370">
    <property type="entry name" value="PBP_domain"/>
</dbReference>
<proteinExistence type="predicted"/>
<evidence type="ECO:0000313" key="4">
    <source>
        <dbReference type="Proteomes" id="UP001194469"/>
    </source>
</evidence>
<evidence type="ECO:0000313" key="3">
    <source>
        <dbReference type="EMBL" id="MBG3879080.1"/>
    </source>
</evidence>
<dbReference type="SUPFAM" id="SSF53850">
    <property type="entry name" value="Periplasmic binding protein-like II"/>
    <property type="match status" value="1"/>
</dbReference>
<dbReference type="InterPro" id="IPR052738">
    <property type="entry name" value="ABC-Tungstate_binding"/>
</dbReference>
<reference evidence="3 4" key="1">
    <citation type="submission" date="2019-08" db="EMBL/GenBank/DDBJ databases">
        <authorList>
            <person name="Luo N."/>
        </authorList>
    </citation>
    <scope>NUCLEOTIDE SEQUENCE [LARGE SCALE GENOMIC DNA]</scope>
    <source>
        <strain evidence="3 4">NCIMB 9442</strain>
    </source>
</reference>
<name>A0ABS0JAB6_9BACT</name>
<protein>
    <submittedName>
        <fullName evidence="3">Tungsten ABC transporter substrate-binding protein</fullName>
    </submittedName>
</protein>
<accession>A0ABS0JAB6</accession>
<evidence type="ECO:0000256" key="1">
    <source>
        <dbReference type="SAM" id="SignalP"/>
    </source>
</evidence>
<dbReference type="EMBL" id="VRYY01000816">
    <property type="protein sequence ID" value="MBG3879080.1"/>
    <property type="molecule type" value="Genomic_DNA"/>
</dbReference>
<sequence>MRRLLLVLCLFTVLLPAQSMAADKVLMMATTTSTADTGLLDDLAPAFQKETGIELKFTATGTGKALEMGRSCNVDVLLVHDPEAEAKFVGDGFGINRVQLMYNDFVMVGPKADPAGVKGKTVAEAMKALSGGKAPFISRGDKSGTHALELRLWKDTGAGVPEGKEWYVEAGQGMMRTIAMCAEKGGYTLTDRGTWIKYEAGLKEAGPLAIVVEKDQKLFNQYSSITVNPAKCPSAKADLADAFTKWMASPSTQKRIADFKLMEKPLFTPNAGK</sequence>
<dbReference type="PANTHER" id="PTHR37945">
    <property type="entry name" value="EXTRACELLULAR TUNGSTATE BINDING PROTEIN"/>
    <property type="match status" value="1"/>
</dbReference>
<keyword evidence="4" id="KW-1185">Reference proteome</keyword>
<keyword evidence="1" id="KW-0732">Signal</keyword>
<dbReference type="PANTHER" id="PTHR37945:SF1">
    <property type="entry name" value="EXTRACELLULAR TUNGSTATE BINDING PROTEIN"/>
    <property type="match status" value="1"/>
</dbReference>
<evidence type="ECO:0000259" key="2">
    <source>
        <dbReference type="Pfam" id="PF12849"/>
    </source>
</evidence>
<dbReference type="RefSeq" id="WP_196610841.1">
    <property type="nucleotide sequence ID" value="NZ_VRYY01000816.1"/>
</dbReference>
<dbReference type="Pfam" id="PF12849">
    <property type="entry name" value="PBP_like_2"/>
    <property type="match status" value="1"/>
</dbReference>